<sequence>MTMTMLRSAKVLPLVAALAAACSKTPEPTATSTPEPPAQTAPAAPTQKAPAAPTQTAPAAAQPAAGELAWDAPASFETAPNPNSMRKATYKIKRAAGDAEDAELSISQAGGSVDANITRWVGQFAEKSADSPKRSEVKVNDIKVTVVEVRGTFSGSGMPGMPASAPKPAYAMLGAIAETPSGELWFFKMTGPEKTVTGARADFDKLVNSLRVK</sequence>
<dbReference type="PROSITE" id="PS51257">
    <property type="entry name" value="PROKAR_LIPOPROTEIN"/>
    <property type="match status" value="1"/>
</dbReference>
<evidence type="ECO:0008006" key="5">
    <source>
        <dbReference type="Google" id="ProtNLM"/>
    </source>
</evidence>
<dbReference type="Proteomes" id="UP000238348">
    <property type="component" value="Chromosome"/>
</dbReference>
<dbReference type="AlphaFoldDB" id="A0A2L0EXJ3"/>
<evidence type="ECO:0000256" key="1">
    <source>
        <dbReference type="SAM" id="MobiDB-lite"/>
    </source>
</evidence>
<dbReference type="EMBL" id="CP012673">
    <property type="protein sequence ID" value="AUX44013.1"/>
    <property type="molecule type" value="Genomic_DNA"/>
</dbReference>
<name>A0A2L0EXJ3_SORCE</name>
<protein>
    <recommendedName>
        <fullName evidence="5">Lipoprotein</fullName>
    </recommendedName>
</protein>
<accession>A0A2L0EXJ3</accession>
<keyword evidence="2" id="KW-0732">Signal</keyword>
<feature type="region of interest" description="Disordered" evidence="1">
    <location>
        <begin position="25"/>
        <end position="68"/>
    </location>
</feature>
<gene>
    <name evidence="3" type="ORF">SOCE26_054720</name>
</gene>
<evidence type="ECO:0000256" key="2">
    <source>
        <dbReference type="SAM" id="SignalP"/>
    </source>
</evidence>
<evidence type="ECO:0000313" key="4">
    <source>
        <dbReference type="Proteomes" id="UP000238348"/>
    </source>
</evidence>
<feature type="signal peptide" evidence="2">
    <location>
        <begin position="1"/>
        <end position="19"/>
    </location>
</feature>
<organism evidence="3 4">
    <name type="scientific">Sorangium cellulosum</name>
    <name type="common">Polyangium cellulosum</name>
    <dbReference type="NCBI Taxonomy" id="56"/>
    <lineage>
        <taxon>Bacteria</taxon>
        <taxon>Pseudomonadati</taxon>
        <taxon>Myxococcota</taxon>
        <taxon>Polyangia</taxon>
        <taxon>Polyangiales</taxon>
        <taxon>Polyangiaceae</taxon>
        <taxon>Sorangium</taxon>
    </lineage>
</organism>
<feature type="chain" id="PRO_5014759388" description="Lipoprotein" evidence="2">
    <location>
        <begin position="20"/>
        <end position="213"/>
    </location>
</feature>
<evidence type="ECO:0000313" key="3">
    <source>
        <dbReference type="EMBL" id="AUX44013.1"/>
    </source>
</evidence>
<feature type="compositionally biased region" description="Low complexity" evidence="1">
    <location>
        <begin position="40"/>
        <end position="65"/>
    </location>
</feature>
<reference evidence="3 4" key="1">
    <citation type="submission" date="2015-09" db="EMBL/GenBank/DDBJ databases">
        <title>Sorangium comparison.</title>
        <authorList>
            <person name="Zaburannyi N."/>
            <person name="Bunk B."/>
            <person name="Overmann J."/>
            <person name="Mueller R."/>
        </authorList>
    </citation>
    <scope>NUCLEOTIDE SEQUENCE [LARGE SCALE GENOMIC DNA]</scope>
    <source>
        <strain evidence="3 4">So ce26</strain>
    </source>
</reference>
<dbReference type="RefSeq" id="WP_234022501.1">
    <property type="nucleotide sequence ID" value="NZ_CP012673.1"/>
</dbReference>
<proteinExistence type="predicted"/>